<keyword evidence="2" id="KW-1185">Reference proteome</keyword>
<evidence type="ECO:0000313" key="1">
    <source>
        <dbReference type="EMBL" id="KAJ8685159.1"/>
    </source>
</evidence>
<reference evidence="1" key="1">
    <citation type="submission" date="2023-04" db="EMBL/GenBank/DDBJ databases">
        <title>A chromosome-level genome assembly of the parasitoid wasp Eretmocerus hayati.</title>
        <authorList>
            <person name="Zhong Y."/>
            <person name="Liu S."/>
            <person name="Liu Y."/>
        </authorList>
    </citation>
    <scope>NUCLEOTIDE SEQUENCE</scope>
    <source>
        <strain evidence="1">ZJU_SS_LIU_2023</strain>
    </source>
</reference>
<evidence type="ECO:0000313" key="2">
    <source>
        <dbReference type="Proteomes" id="UP001239111"/>
    </source>
</evidence>
<dbReference type="Proteomes" id="UP001239111">
    <property type="component" value="Chromosome 1"/>
</dbReference>
<gene>
    <name evidence="1" type="ORF">QAD02_020952</name>
</gene>
<proteinExistence type="predicted"/>
<sequence length="554" mass="60918">MARRREEESRLLQQQAAHSEQSLIDFENNEVEPSAQKGQNLHNGNVHSNQLTDGTGSRSLPNPHGENGAGGSQNSHHHLGASTPRSNSVAEINLAGSGNPHAPHVNAVQTGNSNLTTTQRHAALPFQQAIAPFGSQPQNFSSQPASREQPTLPHSFAPVVVLANSPRVQNMAHFNGATQAAANQPFPNMNDPNIMAMFAQFVQLYNMTSANAQSNDVNSNVNNIFPSTAPSTAVRETFAARATADAPSRHFAPQQQQATRIQTNAAPTQPWNLPPAWPASADAFTRTSPQVWPTTSSAPNAHPTLNHMQGLKVPPFWINRPDAWFGVLEKQFDYYDIHCEELRFSILTGYLEEHLITVEVDNVITNAPPHRRYSAVKEKLIEMLTGTPDVRYRKLIKGTLSDKQLPSQLLQEMLRLGSPLDQSFIRSLWLAKLPVRVQMVLASSHNQPLMEAAKSADIAWEVEQQEPSHAAVKMQPSQPQQQLPADHTYARTKAKTRSVGPAPLPDTPPQQLAVSPDLQQAGPSSRDDRAHIRQYPAKKKKILTINPIESVVFC</sequence>
<accession>A0ACC2PRE0</accession>
<comment type="caution">
    <text evidence="1">The sequence shown here is derived from an EMBL/GenBank/DDBJ whole genome shotgun (WGS) entry which is preliminary data.</text>
</comment>
<name>A0ACC2PRE0_9HYME</name>
<organism evidence="1 2">
    <name type="scientific">Eretmocerus hayati</name>
    <dbReference type="NCBI Taxonomy" id="131215"/>
    <lineage>
        <taxon>Eukaryota</taxon>
        <taxon>Metazoa</taxon>
        <taxon>Ecdysozoa</taxon>
        <taxon>Arthropoda</taxon>
        <taxon>Hexapoda</taxon>
        <taxon>Insecta</taxon>
        <taxon>Pterygota</taxon>
        <taxon>Neoptera</taxon>
        <taxon>Endopterygota</taxon>
        <taxon>Hymenoptera</taxon>
        <taxon>Apocrita</taxon>
        <taxon>Proctotrupomorpha</taxon>
        <taxon>Chalcidoidea</taxon>
        <taxon>Aphelinidae</taxon>
        <taxon>Aphelininae</taxon>
        <taxon>Eretmocerus</taxon>
    </lineage>
</organism>
<protein>
    <submittedName>
        <fullName evidence="1">Uncharacterized protein</fullName>
    </submittedName>
</protein>
<dbReference type="EMBL" id="CM056741">
    <property type="protein sequence ID" value="KAJ8685159.1"/>
    <property type="molecule type" value="Genomic_DNA"/>
</dbReference>